<dbReference type="EMBL" id="VSWD01000013">
    <property type="protein sequence ID" value="KAK3084205.1"/>
    <property type="molecule type" value="Genomic_DNA"/>
</dbReference>
<comment type="caution">
    <text evidence="2">The sequence shown here is derived from an EMBL/GenBank/DDBJ whole genome shotgun (WGS) entry which is preliminary data.</text>
</comment>
<dbReference type="Proteomes" id="UP001186944">
    <property type="component" value="Unassembled WGS sequence"/>
</dbReference>
<dbReference type="GO" id="GO:0005634">
    <property type="term" value="C:nucleus"/>
    <property type="evidence" value="ECO:0007669"/>
    <property type="project" value="TreeGrafter"/>
</dbReference>
<evidence type="ECO:0000313" key="2">
    <source>
        <dbReference type="EMBL" id="KAK3084205.1"/>
    </source>
</evidence>
<dbReference type="CDD" id="cd19178">
    <property type="entry name" value="SET_SETD6"/>
    <property type="match status" value="1"/>
</dbReference>
<dbReference type="PROSITE" id="PS50280">
    <property type="entry name" value="SET"/>
    <property type="match status" value="1"/>
</dbReference>
<sequence length="270" mass="31353">MTATDDITHGECLFAIPRSMLLHPGNCSISRVFEKDPLKSKSGWAELLIALMYEYTNPESKWKPYFELVPNFKKLDLPMFWPKNDRDDLLRGTGVSEAVNRDLDNISTEFHDVVLPYINRHKEIQWHGTLHKELKFYKQMVAFVMAYSFTENSQDWEEQEEGEGQTEATPPMMVPMADILNHVAKNNTHLSFEKEFLKMVATKDIRKGEEVYNTYGELANWHLLHMYGFAEEYPLNHYDTVSICTCTCMSCHVLLKVQCHMTMIDASIIL</sequence>
<feature type="domain" description="SET" evidence="1">
    <location>
        <begin position="1"/>
        <end position="216"/>
    </location>
</feature>
<keyword evidence="3" id="KW-1185">Reference proteome</keyword>
<dbReference type="InterPro" id="IPR050600">
    <property type="entry name" value="SETD3_SETD6_MTase"/>
</dbReference>
<dbReference type="Gene3D" id="3.90.1410.10">
    <property type="entry name" value="set domain protein methyltransferase, domain 1"/>
    <property type="match status" value="1"/>
</dbReference>
<reference evidence="2" key="1">
    <citation type="submission" date="2019-08" db="EMBL/GenBank/DDBJ databases">
        <title>The improved chromosome-level genome for the pearl oyster Pinctada fucata martensii using PacBio sequencing and Hi-C.</title>
        <authorList>
            <person name="Zheng Z."/>
        </authorList>
    </citation>
    <scope>NUCLEOTIDE SEQUENCE</scope>
    <source>
        <strain evidence="2">ZZ-2019</strain>
        <tissue evidence="2">Adductor muscle</tissue>
    </source>
</reference>
<dbReference type="PANTHER" id="PTHR13271:SF34">
    <property type="entry name" value="N-LYSINE METHYLTRANSFERASE SETD6"/>
    <property type="match status" value="1"/>
</dbReference>
<dbReference type="InterPro" id="IPR001214">
    <property type="entry name" value="SET_dom"/>
</dbReference>
<dbReference type="AlphaFoldDB" id="A0AA88XF64"/>
<dbReference type="InterPro" id="IPR044430">
    <property type="entry name" value="SETD6_SET"/>
</dbReference>
<evidence type="ECO:0000259" key="1">
    <source>
        <dbReference type="PROSITE" id="PS50280"/>
    </source>
</evidence>
<dbReference type="FunFam" id="3.90.1410.10:FF:000007">
    <property type="entry name" value="Ribosomal lysine N-methyltransferase 4"/>
    <property type="match status" value="1"/>
</dbReference>
<evidence type="ECO:0000313" key="3">
    <source>
        <dbReference type="Proteomes" id="UP001186944"/>
    </source>
</evidence>
<proteinExistence type="predicted"/>
<dbReference type="Pfam" id="PF00856">
    <property type="entry name" value="SET"/>
    <property type="match status" value="1"/>
</dbReference>
<dbReference type="PANTHER" id="PTHR13271">
    <property type="entry name" value="UNCHARACTERIZED PUTATIVE METHYLTRANSFERASE"/>
    <property type="match status" value="1"/>
</dbReference>
<dbReference type="InterPro" id="IPR046341">
    <property type="entry name" value="SET_dom_sf"/>
</dbReference>
<gene>
    <name evidence="2" type="ORF">FSP39_010000</name>
</gene>
<dbReference type="GO" id="GO:0016279">
    <property type="term" value="F:protein-lysine N-methyltransferase activity"/>
    <property type="evidence" value="ECO:0007669"/>
    <property type="project" value="InterPro"/>
</dbReference>
<dbReference type="SUPFAM" id="SSF82199">
    <property type="entry name" value="SET domain"/>
    <property type="match status" value="1"/>
</dbReference>
<name>A0AA88XF64_PINIB</name>
<protein>
    <recommendedName>
        <fullName evidence="1">SET domain-containing protein</fullName>
    </recommendedName>
</protein>
<accession>A0AA88XF64</accession>
<organism evidence="2 3">
    <name type="scientific">Pinctada imbricata</name>
    <name type="common">Atlantic pearl-oyster</name>
    <name type="synonym">Pinctada martensii</name>
    <dbReference type="NCBI Taxonomy" id="66713"/>
    <lineage>
        <taxon>Eukaryota</taxon>
        <taxon>Metazoa</taxon>
        <taxon>Spiralia</taxon>
        <taxon>Lophotrochozoa</taxon>
        <taxon>Mollusca</taxon>
        <taxon>Bivalvia</taxon>
        <taxon>Autobranchia</taxon>
        <taxon>Pteriomorphia</taxon>
        <taxon>Pterioida</taxon>
        <taxon>Pterioidea</taxon>
        <taxon>Pteriidae</taxon>
        <taxon>Pinctada</taxon>
    </lineage>
</organism>